<dbReference type="EMBL" id="UINC01169987">
    <property type="protein sequence ID" value="SVD73807.1"/>
    <property type="molecule type" value="Genomic_DNA"/>
</dbReference>
<name>A0A382XRP7_9ZZZZ</name>
<accession>A0A382XRP7</accession>
<proteinExistence type="predicted"/>
<dbReference type="AlphaFoldDB" id="A0A382XRP7"/>
<sequence length="30" mass="3425">MKITKLRLYPVGTRRETLSVSPHIIVTLTT</sequence>
<feature type="non-terminal residue" evidence="1">
    <location>
        <position position="30"/>
    </location>
</feature>
<organism evidence="1">
    <name type="scientific">marine metagenome</name>
    <dbReference type="NCBI Taxonomy" id="408172"/>
    <lineage>
        <taxon>unclassified sequences</taxon>
        <taxon>metagenomes</taxon>
        <taxon>ecological metagenomes</taxon>
    </lineage>
</organism>
<gene>
    <name evidence="1" type="ORF">METZ01_LOCUS426661</name>
</gene>
<reference evidence="1" key="1">
    <citation type="submission" date="2018-05" db="EMBL/GenBank/DDBJ databases">
        <authorList>
            <person name="Lanie J.A."/>
            <person name="Ng W.-L."/>
            <person name="Kazmierczak K.M."/>
            <person name="Andrzejewski T.M."/>
            <person name="Davidsen T.M."/>
            <person name="Wayne K.J."/>
            <person name="Tettelin H."/>
            <person name="Glass J.I."/>
            <person name="Rusch D."/>
            <person name="Podicherti R."/>
            <person name="Tsui H.-C.T."/>
            <person name="Winkler M.E."/>
        </authorList>
    </citation>
    <scope>NUCLEOTIDE SEQUENCE</scope>
</reference>
<protein>
    <submittedName>
        <fullName evidence="1">Uncharacterized protein</fullName>
    </submittedName>
</protein>
<evidence type="ECO:0000313" key="1">
    <source>
        <dbReference type="EMBL" id="SVD73807.1"/>
    </source>
</evidence>